<dbReference type="Pfam" id="PF01648">
    <property type="entry name" value="ACPS"/>
    <property type="match status" value="1"/>
</dbReference>
<comment type="subunit">
    <text evidence="4">EntB, EntD, EntE, and EntF form a multienzyme complex called enterobactin synthase.</text>
</comment>
<dbReference type="UniPathway" id="UPA00017"/>
<feature type="binding site" evidence="12">
    <location>
        <position position="165"/>
    </location>
    <ligand>
        <name>CoA</name>
        <dbReference type="ChEBI" id="CHEBI:57287"/>
    </ligand>
</feature>
<evidence type="ECO:0000256" key="11">
    <source>
        <dbReference type="ARBA" id="ARBA00049191"/>
    </source>
</evidence>
<keyword evidence="7" id="KW-0259">Enterobactin biosynthesis</keyword>
<feature type="binding site" evidence="12">
    <location>
        <position position="169"/>
    </location>
    <ligand>
        <name>CoA</name>
        <dbReference type="ChEBI" id="CHEBI:57287"/>
    </ligand>
</feature>
<evidence type="ECO:0000256" key="13">
    <source>
        <dbReference type="PIRSR" id="PIRSR603542-2"/>
    </source>
</evidence>
<evidence type="ECO:0000313" key="16">
    <source>
        <dbReference type="EMBL" id="SMF81213.1"/>
    </source>
</evidence>
<organism evidence="16 17">
    <name type="scientific">Pseudobacteriovorax antillogorgiicola</name>
    <dbReference type="NCBI Taxonomy" id="1513793"/>
    <lineage>
        <taxon>Bacteria</taxon>
        <taxon>Pseudomonadati</taxon>
        <taxon>Bdellovibrionota</taxon>
        <taxon>Oligoflexia</taxon>
        <taxon>Oligoflexales</taxon>
        <taxon>Pseudobacteriovoracaceae</taxon>
        <taxon>Pseudobacteriovorax</taxon>
    </lineage>
</organism>
<reference evidence="17" key="1">
    <citation type="submission" date="2017-04" db="EMBL/GenBank/DDBJ databases">
        <authorList>
            <person name="Varghese N."/>
            <person name="Submissions S."/>
        </authorList>
    </citation>
    <scope>NUCLEOTIDE SEQUENCE [LARGE SCALE GENOMIC DNA]</scope>
    <source>
        <strain evidence="17">RKEM611</strain>
    </source>
</reference>
<evidence type="ECO:0000256" key="7">
    <source>
        <dbReference type="ARBA" id="ARBA00023191"/>
    </source>
</evidence>
<comment type="catalytic activity">
    <reaction evidence="11">
        <text>apo-[peptidyl-carrier protein] + CoA = holo-[peptidyl-carrier protein] + adenosine 3',5'-bisphosphate + H(+)</text>
        <dbReference type="Rhea" id="RHEA:46228"/>
        <dbReference type="Rhea" id="RHEA-COMP:11479"/>
        <dbReference type="Rhea" id="RHEA-COMP:11480"/>
        <dbReference type="ChEBI" id="CHEBI:15378"/>
        <dbReference type="ChEBI" id="CHEBI:29999"/>
        <dbReference type="ChEBI" id="CHEBI:57287"/>
        <dbReference type="ChEBI" id="CHEBI:58343"/>
        <dbReference type="ChEBI" id="CHEBI:64479"/>
    </reaction>
</comment>
<dbReference type="Pfam" id="PF17837">
    <property type="entry name" value="4PPT_N"/>
    <property type="match status" value="1"/>
</dbReference>
<evidence type="ECO:0000256" key="8">
    <source>
        <dbReference type="ARBA" id="ARBA00029894"/>
    </source>
</evidence>
<dbReference type="GO" id="GO:0000287">
    <property type="term" value="F:magnesium ion binding"/>
    <property type="evidence" value="ECO:0007669"/>
    <property type="project" value="InterPro"/>
</dbReference>
<sequence>MPIRSISNPKIALHGSFHVSALISSSFQEELENYDCRQLPNGLLHASARRQVQFLAGRHCARQALIAANFIGEKIVGQNSDLSPRWPQSIVGSITHTSSYVSAAIAYRNKVRSLGINSERLFLSGATDSLWDVILTRREVAQYEWQYKHHFDRSEYISLLFSAKEAIYKCYYPISIYRLNYHDIHVEPDVEGCNYFRFAINKKAVSNSLFEEQGKGRYDFRYGHVHSSVYIFEDTHESSNEGYRPSSSSTARG</sequence>
<proteinExistence type="inferred from homology"/>
<feature type="binding site" evidence="12">
    <location>
        <begin position="95"/>
        <end position="96"/>
    </location>
    <ligand>
        <name>CoA</name>
        <dbReference type="ChEBI" id="CHEBI:57287"/>
    </ligand>
</feature>
<dbReference type="Gene3D" id="3.90.470.20">
    <property type="entry name" value="4'-phosphopantetheinyl transferase domain"/>
    <property type="match status" value="1"/>
</dbReference>
<dbReference type="Proteomes" id="UP000192907">
    <property type="component" value="Unassembled WGS sequence"/>
</dbReference>
<keyword evidence="17" id="KW-1185">Reference proteome</keyword>
<feature type="binding site" evidence="12">
    <location>
        <position position="50"/>
    </location>
    <ligand>
        <name>CoA</name>
        <dbReference type="ChEBI" id="CHEBI:57287"/>
    </ligand>
</feature>
<evidence type="ECO:0000313" key="17">
    <source>
        <dbReference type="Proteomes" id="UP000192907"/>
    </source>
</evidence>
<feature type="binding site" evidence="12">
    <location>
        <position position="58"/>
    </location>
    <ligand>
        <name>CoA</name>
        <dbReference type="ChEBI" id="CHEBI:57287"/>
    </ligand>
</feature>
<dbReference type="InterPro" id="IPR041354">
    <property type="entry name" value="4PPT_N"/>
</dbReference>
<dbReference type="EMBL" id="FWZT01000036">
    <property type="protein sequence ID" value="SMF81213.1"/>
    <property type="molecule type" value="Genomic_DNA"/>
</dbReference>
<evidence type="ECO:0000256" key="3">
    <source>
        <dbReference type="ARBA" id="ARBA00008342"/>
    </source>
</evidence>
<dbReference type="OrthoDB" id="8210607at2"/>
<name>A0A1Y6CVM1_9BACT</name>
<evidence type="ECO:0000256" key="9">
    <source>
        <dbReference type="ARBA" id="ARBA00031996"/>
    </source>
</evidence>
<dbReference type="RefSeq" id="WP_132325868.1">
    <property type="nucleotide sequence ID" value="NZ_FWZT01000036.1"/>
</dbReference>
<feature type="binding site" evidence="13">
    <location>
        <position position="119"/>
    </location>
    <ligand>
        <name>Mg(2+)</name>
        <dbReference type="ChEBI" id="CHEBI:18420"/>
    </ligand>
</feature>
<dbReference type="PRINTS" id="PR01399">
    <property type="entry name" value="ENTSNTHTASED"/>
</dbReference>
<dbReference type="GO" id="GO:0009239">
    <property type="term" value="P:enterobactin biosynthetic process"/>
    <property type="evidence" value="ECO:0007669"/>
    <property type="project" value="UniProtKB-UniPathway"/>
</dbReference>
<evidence type="ECO:0000256" key="4">
    <source>
        <dbReference type="ARBA" id="ARBA00011503"/>
    </source>
</evidence>
<dbReference type="InterPro" id="IPR008278">
    <property type="entry name" value="4-PPantetheinyl_Trfase_dom"/>
</dbReference>
<dbReference type="AlphaFoldDB" id="A0A1Y6CVM1"/>
<evidence type="ECO:0000256" key="1">
    <source>
        <dbReference type="ARBA" id="ARBA00003937"/>
    </source>
</evidence>
<dbReference type="InterPro" id="IPR003542">
    <property type="entry name" value="Enbac_synth_compD-like"/>
</dbReference>
<evidence type="ECO:0000256" key="2">
    <source>
        <dbReference type="ARBA" id="ARBA00004993"/>
    </source>
</evidence>
<evidence type="ECO:0000256" key="10">
    <source>
        <dbReference type="ARBA" id="ARBA00049176"/>
    </source>
</evidence>
<dbReference type="GO" id="GO:0009366">
    <property type="term" value="C:enterobactin synthetase complex"/>
    <property type="evidence" value="ECO:0007669"/>
    <property type="project" value="InterPro"/>
</dbReference>
<evidence type="ECO:0000256" key="6">
    <source>
        <dbReference type="ARBA" id="ARBA00022679"/>
    </source>
</evidence>
<accession>A0A1Y6CVM1</accession>
<keyword evidence="13" id="KW-0479">Metal-binding</keyword>
<evidence type="ECO:0000256" key="5">
    <source>
        <dbReference type="ARBA" id="ARBA00019087"/>
    </source>
</evidence>
<keyword evidence="13" id="KW-0460">Magnesium</keyword>
<comment type="cofactor">
    <cofactor evidence="13">
        <name>Mg(2+)</name>
        <dbReference type="ChEBI" id="CHEBI:18420"/>
    </cofactor>
</comment>
<comment type="catalytic activity">
    <reaction evidence="10">
        <text>apo-[aryl-carrier protein] + CoA = holo-[aryl-carrier protein] + adenosine 3',5'-bisphosphate + H(+)</text>
        <dbReference type="Rhea" id="RHEA:48404"/>
        <dbReference type="Rhea" id="RHEA-COMP:15903"/>
        <dbReference type="Rhea" id="RHEA-COMP:17557"/>
        <dbReference type="ChEBI" id="CHEBI:15378"/>
        <dbReference type="ChEBI" id="CHEBI:29999"/>
        <dbReference type="ChEBI" id="CHEBI:57287"/>
        <dbReference type="ChEBI" id="CHEBI:58343"/>
        <dbReference type="ChEBI" id="CHEBI:64479"/>
    </reaction>
</comment>
<dbReference type="STRING" id="1513793.SAMN06296036_13630"/>
<comment type="similarity">
    <text evidence="3">Belongs to the P-Pant transferase superfamily. EntD family.</text>
</comment>
<evidence type="ECO:0000259" key="14">
    <source>
        <dbReference type="Pfam" id="PF01648"/>
    </source>
</evidence>
<comment type="function">
    <text evidence="1">Involved in the biosynthesis of the siderophore enterobactin (enterochelin), which is a macrocyclic trimeric lactone of N-(2,3-dihydroxybenzoyl)-serine. The serine trilactone serves as a scaffolding for the three catechol functionalities that provide hexadentate coordination for the tightly ligated iron(2+) atoms. Plays an essential role in the assembly of the enterobactin by catalyzing the transfer of the 4'-phosphopantetheine (Ppant) moiety from coenzyme A to the apo-domains of both EntB (ArCP domain) and EntF (PCP domain) to yield their holo-forms which make them competent for the activation of 2,3-dihydroxybenzoate (DHB) and L-serine, respectively.</text>
</comment>
<protein>
    <recommendedName>
        <fullName evidence="5">Enterobactin synthase component D</fullName>
    </recommendedName>
    <alternativeName>
        <fullName evidence="8">4'-phosphopantetheinyl transferase EntD</fullName>
    </alternativeName>
    <alternativeName>
        <fullName evidence="9">Enterochelin synthase D</fullName>
    </alternativeName>
</protein>
<dbReference type="SUPFAM" id="SSF56214">
    <property type="entry name" value="4'-phosphopantetheinyl transferase"/>
    <property type="match status" value="1"/>
</dbReference>
<dbReference type="GO" id="GO:0008897">
    <property type="term" value="F:holo-[acyl-carrier-protein] synthase activity"/>
    <property type="evidence" value="ECO:0007669"/>
    <property type="project" value="InterPro"/>
</dbReference>
<dbReference type="PANTHER" id="PTHR38096">
    <property type="entry name" value="ENTEROBACTIN SYNTHASE COMPONENT D"/>
    <property type="match status" value="1"/>
</dbReference>
<evidence type="ECO:0000259" key="15">
    <source>
        <dbReference type="Pfam" id="PF17837"/>
    </source>
</evidence>
<dbReference type="InterPro" id="IPR037143">
    <property type="entry name" value="4-PPantetheinyl_Trfase_dom_sf"/>
</dbReference>
<feature type="binding site" evidence="12">
    <location>
        <position position="179"/>
    </location>
    <ligand>
        <name>CoA</name>
        <dbReference type="ChEBI" id="CHEBI:57287"/>
    </ligand>
</feature>
<comment type="pathway">
    <text evidence="2">Siderophore biosynthesis; enterobactin biosynthesis.</text>
</comment>
<feature type="domain" description="4'-phosphopantetheinyl transferase" evidence="14">
    <location>
        <begin position="128"/>
        <end position="203"/>
    </location>
</feature>
<gene>
    <name evidence="16" type="ORF">SAMN06296036_13630</name>
</gene>
<keyword evidence="6 16" id="KW-0808">Transferase</keyword>
<evidence type="ECO:0000256" key="12">
    <source>
        <dbReference type="PIRSR" id="PIRSR603542-1"/>
    </source>
</evidence>
<dbReference type="PANTHER" id="PTHR38096:SF1">
    <property type="entry name" value="ENTEROBACTIN SYNTHASE COMPONENT D"/>
    <property type="match status" value="1"/>
</dbReference>
<feature type="domain" description="4'-phosphopantetheinyl transferase N-terminal" evidence="15">
    <location>
        <begin position="45"/>
        <end position="106"/>
    </location>
</feature>
<dbReference type="GO" id="GO:0005886">
    <property type="term" value="C:plasma membrane"/>
    <property type="evidence" value="ECO:0007669"/>
    <property type="project" value="TreeGrafter"/>
</dbReference>